<dbReference type="EMBL" id="MCFC01000001">
    <property type="protein sequence ID" value="ORY35405.1"/>
    <property type="molecule type" value="Genomic_DNA"/>
</dbReference>
<name>A0A1Y2BML2_9TREE</name>
<reference evidence="1 2" key="1">
    <citation type="submission" date="2016-07" db="EMBL/GenBank/DDBJ databases">
        <title>Pervasive Adenine N6-methylation of Active Genes in Fungi.</title>
        <authorList>
            <consortium name="DOE Joint Genome Institute"/>
            <person name="Mondo S.J."/>
            <person name="Dannebaum R.O."/>
            <person name="Kuo R.C."/>
            <person name="Labutti K."/>
            <person name="Haridas S."/>
            <person name="Kuo A."/>
            <person name="Salamov A."/>
            <person name="Ahrendt S.R."/>
            <person name="Lipzen A."/>
            <person name="Sullivan W."/>
            <person name="Andreopoulos W.B."/>
            <person name="Clum A."/>
            <person name="Lindquist E."/>
            <person name="Daum C."/>
            <person name="Ramamoorthy G.K."/>
            <person name="Gryganskyi A."/>
            <person name="Culley D."/>
            <person name="Magnuson J.K."/>
            <person name="James T.Y."/>
            <person name="O'Malley M.A."/>
            <person name="Stajich J.E."/>
            <person name="Spatafora J.W."/>
            <person name="Visel A."/>
            <person name="Grigoriev I.V."/>
        </authorList>
    </citation>
    <scope>NUCLEOTIDE SEQUENCE [LARGE SCALE GENOMIC DNA]</scope>
    <source>
        <strain evidence="1 2">68-887.2</strain>
    </source>
</reference>
<gene>
    <name evidence="1" type="ORF">BCR39DRAFT_502706</name>
</gene>
<proteinExistence type="predicted"/>
<sequence length="175" mass="18840">MATIRSATTTANTAAVSNKLASSTTSNAPTDTSTYNFLVTDPTDSITLKFGVLITAGTTVSPDVAAQTASKVERKYVGRNGSVLPKQAREAWKVRDRGSASASYQYTFRSNLEKELDIPSGDGNTYADFGPDRMTWLHPRIDVTQESFQGNIVWGQTEVKDSTGCFSGFSDCSIS</sequence>
<comment type="caution">
    <text evidence="1">The sequence shown here is derived from an EMBL/GenBank/DDBJ whole genome shotgun (WGS) entry which is preliminary data.</text>
</comment>
<organism evidence="1 2">
    <name type="scientific">Naematelia encephala</name>
    <dbReference type="NCBI Taxonomy" id="71784"/>
    <lineage>
        <taxon>Eukaryota</taxon>
        <taxon>Fungi</taxon>
        <taxon>Dikarya</taxon>
        <taxon>Basidiomycota</taxon>
        <taxon>Agaricomycotina</taxon>
        <taxon>Tremellomycetes</taxon>
        <taxon>Tremellales</taxon>
        <taxon>Naemateliaceae</taxon>
        <taxon>Naematelia</taxon>
    </lineage>
</organism>
<protein>
    <submittedName>
        <fullName evidence="1">Uncharacterized protein</fullName>
    </submittedName>
</protein>
<dbReference type="InParanoid" id="A0A1Y2BML2"/>
<evidence type="ECO:0000313" key="1">
    <source>
        <dbReference type="EMBL" id="ORY35405.1"/>
    </source>
</evidence>
<dbReference type="AlphaFoldDB" id="A0A1Y2BML2"/>
<keyword evidence="2" id="KW-1185">Reference proteome</keyword>
<accession>A0A1Y2BML2</accession>
<evidence type="ECO:0000313" key="2">
    <source>
        <dbReference type="Proteomes" id="UP000193986"/>
    </source>
</evidence>
<dbReference type="Proteomes" id="UP000193986">
    <property type="component" value="Unassembled WGS sequence"/>
</dbReference>